<dbReference type="InterPro" id="IPR016181">
    <property type="entry name" value="Acyl_CoA_acyltransferase"/>
</dbReference>
<name>H3NQM2_9FIRM</name>
<protein>
    <recommendedName>
        <fullName evidence="3">N-acetyltransferase domain-containing protein</fullName>
    </recommendedName>
</protein>
<organism evidence="4 5">
    <name type="scientific">Helcococcus kunzii ATCC 51366</name>
    <dbReference type="NCBI Taxonomy" id="883114"/>
    <lineage>
        <taxon>Bacteria</taxon>
        <taxon>Bacillati</taxon>
        <taxon>Bacillota</taxon>
        <taxon>Tissierellia</taxon>
        <taxon>Tissierellales</taxon>
        <taxon>Peptoniphilaceae</taxon>
        <taxon>Helcococcus</taxon>
    </lineage>
</organism>
<dbReference type="PROSITE" id="PS51186">
    <property type="entry name" value="GNAT"/>
    <property type="match status" value="2"/>
</dbReference>
<accession>H3NQM2</accession>
<dbReference type="InterPro" id="IPR000182">
    <property type="entry name" value="GNAT_dom"/>
</dbReference>
<dbReference type="AlphaFoldDB" id="H3NQM2"/>
<dbReference type="EMBL" id="AGEI01000029">
    <property type="protein sequence ID" value="EHR32352.1"/>
    <property type="molecule type" value="Genomic_DNA"/>
</dbReference>
<comment type="caution">
    <text evidence="4">The sequence shown here is derived from an EMBL/GenBank/DDBJ whole genome shotgun (WGS) entry which is preliminary data.</text>
</comment>
<dbReference type="PANTHER" id="PTHR43420">
    <property type="entry name" value="ACETYLTRANSFERASE"/>
    <property type="match status" value="1"/>
</dbReference>
<feature type="domain" description="N-acetyltransferase" evidence="3">
    <location>
        <begin position="4"/>
        <end position="141"/>
    </location>
</feature>
<evidence type="ECO:0000313" key="4">
    <source>
        <dbReference type="EMBL" id="EHR32352.1"/>
    </source>
</evidence>
<dbReference type="GO" id="GO:0016747">
    <property type="term" value="F:acyltransferase activity, transferring groups other than amino-acyl groups"/>
    <property type="evidence" value="ECO:0007669"/>
    <property type="project" value="InterPro"/>
</dbReference>
<dbReference type="STRING" id="883114.HMPREF9709_01633"/>
<dbReference type="RefSeq" id="WP_005399148.1">
    <property type="nucleotide sequence ID" value="NZ_JH601088.1"/>
</dbReference>
<keyword evidence="2" id="KW-0012">Acyltransferase</keyword>
<dbReference type="OrthoDB" id="7163760at2"/>
<dbReference type="Pfam" id="PF00583">
    <property type="entry name" value="Acetyltransf_1"/>
    <property type="match status" value="2"/>
</dbReference>
<evidence type="ECO:0000256" key="1">
    <source>
        <dbReference type="ARBA" id="ARBA00022679"/>
    </source>
</evidence>
<proteinExistence type="predicted"/>
<feature type="domain" description="N-acetyltransferase" evidence="3">
    <location>
        <begin position="151"/>
        <end position="285"/>
    </location>
</feature>
<dbReference type="Gene3D" id="3.40.630.30">
    <property type="match status" value="2"/>
</dbReference>
<evidence type="ECO:0000259" key="3">
    <source>
        <dbReference type="PROSITE" id="PS51186"/>
    </source>
</evidence>
<dbReference type="SUPFAM" id="SSF55729">
    <property type="entry name" value="Acyl-CoA N-acyltransferases (Nat)"/>
    <property type="match status" value="2"/>
</dbReference>
<reference evidence="4 5" key="1">
    <citation type="submission" date="2012-01" db="EMBL/GenBank/DDBJ databases">
        <title>The Genome Sequence of Helcococcus kunzii ATCC 51366.</title>
        <authorList>
            <consortium name="The Broad Institute Genome Sequencing Platform"/>
            <person name="Earl A."/>
            <person name="Ward D."/>
            <person name="Feldgarden M."/>
            <person name="Gevers D."/>
            <person name="Huys G."/>
            <person name="Young S.K."/>
            <person name="Zeng Q."/>
            <person name="Gargeya S."/>
            <person name="Fitzgerald M."/>
            <person name="Haas B."/>
            <person name="Abouelleil A."/>
            <person name="Alvarado L."/>
            <person name="Arachchi H.M."/>
            <person name="Berlin A."/>
            <person name="Chapman S.B."/>
            <person name="Gearin G."/>
            <person name="Goldberg J."/>
            <person name="Griggs A."/>
            <person name="Gujja S."/>
            <person name="Hansen M."/>
            <person name="Heiman D."/>
            <person name="Howarth C."/>
            <person name="Larimer J."/>
            <person name="Lui A."/>
            <person name="MacDonald P.J.P."/>
            <person name="McCowen C."/>
            <person name="Montmayeur A."/>
            <person name="Murphy C."/>
            <person name="Neiman D."/>
            <person name="Pearson M."/>
            <person name="Priest M."/>
            <person name="Roberts A."/>
            <person name="Saif S."/>
            <person name="Shea T."/>
            <person name="Sisk P."/>
            <person name="Stolte C."/>
            <person name="Sykes S."/>
            <person name="Wortman J."/>
            <person name="Nusbaum C."/>
            <person name="Birren B."/>
        </authorList>
    </citation>
    <scope>NUCLEOTIDE SEQUENCE [LARGE SCALE GENOMIC DNA]</scope>
    <source>
        <strain evidence="4 5">ATCC 51366</strain>
    </source>
</reference>
<dbReference type="PANTHER" id="PTHR43420:SF44">
    <property type="entry name" value="ACETYLTRANSFERASE YPEA"/>
    <property type="match status" value="1"/>
</dbReference>
<keyword evidence="5" id="KW-1185">Reference proteome</keyword>
<dbReference type="InterPro" id="IPR050680">
    <property type="entry name" value="YpeA/RimI_acetyltransf"/>
</dbReference>
<evidence type="ECO:0000313" key="5">
    <source>
        <dbReference type="Proteomes" id="UP000004191"/>
    </source>
</evidence>
<dbReference type="GeneID" id="96999575"/>
<dbReference type="CDD" id="cd04301">
    <property type="entry name" value="NAT_SF"/>
    <property type="match status" value="2"/>
</dbReference>
<dbReference type="HOGENOM" id="CLU_070012_0_0_9"/>
<keyword evidence="1" id="KW-0808">Transferase</keyword>
<evidence type="ECO:0000256" key="2">
    <source>
        <dbReference type="ARBA" id="ARBA00023315"/>
    </source>
</evidence>
<gene>
    <name evidence="4" type="ORF">HMPREF9709_01633</name>
</gene>
<dbReference type="eggNOG" id="COG0456">
    <property type="taxonomic scope" value="Bacteria"/>
</dbReference>
<sequence length="285" mass="33292">MNILSTTILTETQKNEVIDLISTCQDFDGTHSDIYLSNEYNFDKDMPAFFLAYKQNQLVGFLSNYADEIDDAEISLIVHPNFRRRGIASELIKIFEKEINYLKNIYFKTEYNFIKSNRGLLDKWNLKIDEDKDIILERDREKYEIEKNPLWEVKKASLQDVDAIAEFQSKSFDMPIDVSLRYAKEPIVGENKDVYILKENGKVIASCSVDYSYNSNYLFGFATLEEKRGKGVGSYLIKNIINYLIDTNKEPFQIMVKEDNFGARKLYERLGFKEVSTVMYLKYAN</sequence>
<dbReference type="Proteomes" id="UP000004191">
    <property type="component" value="Unassembled WGS sequence"/>
</dbReference>